<feature type="signal peptide" evidence="1">
    <location>
        <begin position="1"/>
        <end position="27"/>
    </location>
</feature>
<name>A0A5K4F3U8_SCHMA</name>
<organism evidence="2 3">
    <name type="scientific">Schistosoma mansoni</name>
    <name type="common">Blood fluke</name>
    <dbReference type="NCBI Taxonomy" id="6183"/>
    <lineage>
        <taxon>Eukaryota</taxon>
        <taxon>Metazoa</taxon>
        <taxon>Spiralia</taxon>
        <taxon>Lophotrochozoa</taxon>
        <taxon>Platyhelminthes</taxon>
        <taxon>Trematoda</taxon>
        <taxon>Digenea</taxon>
        <taxon>Strigeidida</taxon>
        <taxon>Schistosomatoidea</taxon>
        <taxon>Schistosomatidae</taxon>
        <taxon>Schistosoma</taxon>
    </lineage>
</organism>
<dbReference type="Proteomes" id="UP000008854">
    <property type="component" value="Unassembled WGS sequence"/>
</dbReference>
<accession>A0A5K4F3U8</accession>
<sequence length="329" mass="37900">MFKSQVTIVQFLFVFLIWNADDQKVTAQSLESTSEDIRVIRLSVHVKEWDKLILNFTEEKSLNVLDKYCANVLNVVKELEPKLKSVTLSCDIRTSQNPKNIDEETIDVQLAMFSSEMEEVYSSDKWFSTLKDTLESGSLDEDSTWITDIVLVSDPKEIKDEYYLFEEYFNVYANDDKCSELKNIMSRRYAGLGELMENCFFNVSTKSISMKMKYGELMKNGYCCIEYNVYRRIYWSIWDLFHNEKKGENASAKTEVTQPVKTSVKNEKSVDGNANAKTKITQPVTTSVKDESSLGLPSIIRISELENLKVNYTGHCIHASFSSDWSDEE</sequence>
<reference evidence="2" key="1">
    <citation type="journal article" date="2012" name="PLoS Negl. Trop. Dis.">
        <title>A systematically improved high quality genome and transcriptome of the human blood fluke Schistosoma mansoni.</title>
        <authorList>
            <person name="Protasio A.V."/>
            <person name="Tsai I.J."/>
            <person name="Babbage A."/>
            <person name="Nichol S."/>
            <person name="Hunt M."/>
            <person name="Aslett M.A."/>
            <person name="De Silva N."/>
            <person name="Velarde G.S."/>
            <person name="Anderson T.J."/>
            <person name="Clark R.C."/>
            <person name="Davidson C."/>
            <person name="Dillon G.P."/>
            <person name="Holroyd N.E."/>
            <person name="LoVerde P.T."/>
            <person name="Lloyd C."/>
            <person name="McQuillan J."/>
            <person name="Oliveira G."/>
            <person name="Otto T.D."/>
            <person name="Parker-Manuel S.J."/>
            <person name="Quail M.A."/>
            <person name="Wilson R.A."/>
            <person name="Zerlotini A."/>
            <person name="Dunne D.W."/>
            <person name="Berriman M."/>
        </authorList>
    </citation>
    <scope>NUCLEOTIDE SEQUENCE [LARGE SCALE GENOMIC DNA]</scope>
    <source>
        <strain evidence="2">Puerto Rican</strain>
    </source>
</reference>
<dbReference type="AlphaFoldDB" id="A0A5K4F3U8"/>
<evidence type="ECO:0000313" key="2">
    <source>
        <dbReference type="Proteomes" id="UP000008854"/>
    </source>
</evidence>
<keyword evidence="1" id="KW-0732">Signal</keyword>
<dbReference type="InParanoid" id="A0A5K4F3U8"/>
<reference evidence="3" key="2">
    <citation type="submission" date="2019-11" db="UniProtKB">
        <authorList>
            <consortium name="WormBaseParasite"/>
        </authorList>
    </citation>
    <scope>IDENTIFICATION</scope>
    <source>
        <strain evidence="3">Puerto Rican</strain>
    </source>
</reference>
<dbReference type="WBParaSite" id="Smp_303450.1">
    <property type="protein sequence ID" value="Smp_303450.1"/>
    <property type="gene ID" value="Smp_303450"/>
</dbReference>
<protein>
    <submittedName>
        <fullName evidence="3">Uncharacterized protein</fullName>
    </submittedName>
</protein>
<proteinExistence type="predicted"/>
<keyword evidence="2" id="KW-1185">Reference proteome</keyword>
<feature type="chain" id="PRO_5040331314" evidence="1">
    <location>
        <begin position="28"/>
        <end position="329"/>
    </location>
</feature>
<evidence type="ECO:0000256" key="1">
    <source>
        <dbReference type="SAM" id="SignalP"/>
    </source>
</evidence>
<evidence type="ECO:0000313" key="3">
    <source>
        <dbReference type="WBParaSite" id="Smp_303450.1"/>
    </source>
</evidence>